<evidence type="ECO:0000256" key="8">
    <source>
        <dbReference type="ARBA" id="ARBA00035585"/>
    </source>
</evidence>
<keyword evidence="10" id="KW-0915">Sodium</keyword>
<evidence type="ECO:0000256" key="6">
    <source>
        <dbReference type="ARBA" id="ARBA00023303"/>
    </source>
</evidence>
<protein>
    <recommendedName>
        <fullName evidence="10">Fluoride-specific ion channel FluC</fullName>
    </recommendedName>
</protein>
<dbReference type="PANTHER" id="PTHR28259">
    <property type="entry name" value="FLUORIDE EXPORT PROTEIN 1-RELATED"/>
    <property type="match status" value="1"/>
</dbReference>
<evidence type="ECO:0000256" key="2">
    <source>
        <dbReference type="ARBA" id="ARBA00022475"/>
    </source>
</evidence>
<dbReference type="Pfam" id="PF02537">
    <property type="entry name" value="CRCB"/>
    <property type="match status" value="1"/>
</dbReference>
<evidence type="ECO:0000256" key="5">
    <source>
        <dbReference type="ARBA" id="ARBA00023136"/>
    </source>
</evidence>
<dbReference type="HAMAP" id="MF_00454">
    <property type="entry name" value="FluC"/>
    <property type="match status" value="1"/>
</dbReference>
<evidence type="ECO:0000256" key="9">
    <source>
        <dbReference type="ARBA" id="ARBA00049940"/>
    </source>
</evidence>
<gene>
    <name evidence="10" type="primary">fluC</name>
    <name evidence="10" type="synonym">crcB</name>
    <name evidence="11" type="ORF">JOC77_004094</name>
</gene>
<dbReference type="RefSeq" id="WP_204547593.1">
    <property type="nucleotide sequence ID" value="NZ_JAFBFI010000029.1"/>
</dbReference>
<keyword evidence="10" id="KW-0406">Ion transport</keyword>
<comment type="caution">
    <text evidence="11">The sequence shown here is derived from an EMBL/GenBank/DDBJ whole genome shotgun (WGS) entry which is preliminary data.</text>
</comment>
<evidence type="ECO:0000256" key="7">
    <source>
        <dbReference type="ARBA" id="ARBA00035120"/>
    </source>
</evidence>
<keyword evidence="12" id="KW-1185">Reference proteome</keyword>
<evidence type="ECO:0000313" key="12">
    <source>
        <dbReference type="Proteomes" id="UP000823486"/>
    </source>
</evidence>
<keyword evidence="3 10" id="KW-0812">Transmembrane</keyword>
<dbReference type="InterPro" id="IPR003691">
    <property type="entry name" value="FluC"/>
</dbReference>
<dbReference type="Proteomes" id="UP000823486">
    <property type="component" value="Unassembled WGS sequence"/>
</dbReference>
<feature type="binding site" evidence="10">
    <location>
        <position position="72"/>
    </location>
    <ligand>
        <name>Na(+)</name>
        <dbReference type="ChEBI" id="CHEBI:29101"/>
        <note>structural</note>
    </ligand>
</feature>
<comment type="catalytic activity">
    <reaction evidence="8">
        <text>fluoride(in) = fluoride(out)</text>
        <dbReference type="Rhea" id="RHEA:76159"/>
        <dbReference type="ChEBI" id="CHEBI:17051"/>
    </reaction>
    <physiologicalReaction direction="left-to-right" evidence="8">
        <dbReference type="Rhea" id="RHEA:76160"/>
    </physiologicalReaction>
</comment>
<evidence type="ECO:0000256" key="3">
    <source>
        <dbReference type="ARBA" id="ARBA00022692"/>
    </source>
</evidence>
<dbReference type="PANTHER" id="PTHR28259:SF1">
    <property type="entry name" value="FLUORIDE EXPORT PROTEIN 1-RELATED"/>
    <property type="match status" value="1"/>
</dbReference>
<keyword evidence="10" id="KW-0479">Metal-binding</keyword>
<feature type="transmembrane region" description="Helical" evidence="10">
    <location>
        <begin position="59"/>
        <end position="78"/>
    </location>
</feature>
<comment type="subcellular location">
    <subcellularLocation>
        <location evidence="1 10">Cell membrane</location>
        <topology evidence="1 10">Multi-pass membrane protein</topology>
    </subcellularLocation>
</comment>
<comment type="activity regulation">
    <text evidence="10">Na(+) is not transported, but it plays an essential structural role and its presence is essential for fluoride channel function.</text>
</comment>
<evidence type="ECO:0000313" key="11">
    <source>
        <dbReference type="EMBL" id="MBM7694619.1"/>
    </source>
</evidence>
<dbReference type="EMBL" id="JAFBFI010000029">
    <property type="protein sequence ID" value="MBM7694619.1"/>
    <property type="molecule type" value="Genomic_DNA"/>
</dbReference>
<comment type="function">
    <text evidence="9 10">Fluoride-specific ion channel. Important for reducing fluoride concentration in the cell, thus reducing its toxicity.</text>
</comment>
<feature type="transmembrane region" description="Helical" evidence="10">
    <location>
        <begin position="25"/>
        <end position="47"/>
    </location>
</feature>
<reference evidence="11 12" key="1">
    <citation type="submission" date="2021-01" db="EMBL/GenBank/DDBJ databases">
        <title>Genomic Encyclopedia of Type Strains, Phase IV (KMG-IV): sequencing the most valuable type-strain genomes for metagenomic binning, comparative biology and taxonomic classification.</title>
        <authorList>
            <person name="Goeker M."/>
        </authorList>
    </citation>
    <scope>NUCLEOTIDE SEQUENCE [LARGE SCALE GENOMIC DNA]</scope>
    <source>
        <strain evidence="11 12">DSM 105482</strain>
    </source>
</reference>
<feature type="transmembrane region" description="Helical" evidence="10">
    <location>
        <begin position="90"/>
        <end position="116"/>
    </location>
</feature>
<name>A0ABS2QPG8_9BACI</name>
<comment type="similarity">
    <text evidence="7 10">Belongs to the fluoride channel Fluc/FEX (TC 1.A.43) family.</text>
</comment>
<feature type="binding site" evidence="10">
    <location>
        <position position="69"/>
    </location>
    <ligand>
        <name>Na(+)</name>
        <dbReference type="ChEBI" id="CHEBI:29101"/>
        <note>structural</note>
    </ligand>
</feature>
<evidence type="ECO:0000256" key="10">
    <source>
        <dbReference type="HAMAP-Rule" id="MF_00454"/>
    </source>
</evidence>
<keyword evidence="4 10" id="KW-1133">Transmembrane helix</keyword>
<evidence type="ECO:0000256" key="4">
    <source>
        <dbReference type="ARBA" id="ARBA00022989"/>
    </source>
</evidence>
<proteinExistence type="inferred from homology"/>
<sequence>MWKQLVYTGAGGALGTIFRYNTQNFIGGPLGTLAANIAASFLLGYINGIILRKRYNGQAHLFWGTGVCGGFSTMSAFSADANTLFTEQSITALAYIMATIVISISAGFSGFSMGLAKQGVN</sequence>
<evidence type="ECO:0000256" key="1">
    <source>
        <dbReference type="ARBA" id="ARBA00004651"/>
    </source>
</evidence>
<keyword evidence="5 10" id="KW-0472">Membrane</keyword>
<keyword evidence="10" id="KW-0813">Transport</keyword>
<keyword evidence="2 10" id="KW-1003">Cell membrane</keyword>
<organism evidence="11 12">
    <name type="scientific">Peribacillus deserti</name>
    <dbReference type="NCBI Taxonomy" id="673318"/>
    <lineage>
        <taxon>Bacteria</taxon>
        <taxon>Bacillati</taxon>
        <taxon>Bacillota</taxon>
        <taxon>Bacilli</taxon>
        <taxon>Bacillales</taxon>
        <taxon>Bacillaceae</taxon>
        <taxon>Peribacillus</taxon>
    </lineage>
</organism>
<keyword evidence="6 10" id="KW-0407">Ion channel</keyword>
<accession>A0ABS2QPG8</accession>